<dbReference type="Gene3D" id="3.40.50.300">
    <property type="entry name" value="P-loop containing nucleotide triphosphate hydrolases"/>
    <property type="match status" value="2"/>
</dbReference>
<evidence type="ECO:0000313" key="3">
    <source>
        <dbReference type="Proteomes" id="UP000037848"/>
    </source>
</evidence>
<dbReference type="Proteomes" id="UP000037848">
    <property type="component" value="Unassembled WGS sequence"/>
</dbReference>
<accession>A0A0N0M2F2</accession>
<dbReference type="EMBL" id="LHPH01000001">
    <property type="protein sequence ID" value="KPH65709.1"/>
    <property type="molecule type" value="Genomic_DNA"/>
</dbReference>
<dbReference type="InterPro" id="IPR027417">
    <property type="entry name" value="P-loop_NTPase"/>
</dbReference>
<dbReference type="RefSeq" id="WP_054452683.1">
    <property type="nucleotide sequence ID" value="NZ_LHPH01000001.1"/>
</dbReference>
<dbReference type="NCBIfam" id="TIGR03237">
    <property type="entry name" value="dnd_assoc_2"/>
    <property type="match status" value="1"/>
</dbReference>
<dbReference type="OrthoDB" id="9806951at2"/>
<feature type="domain" description="Helicase HerA central" evidence="1">
    <location>
        <begin position="1313"/>
        <end position="1538"/>
    </location>
</feature>
<gene>
    <name evidence="2" type="ORF">ADS77_01040</name>
</gene>
<evidence type="ECO:0000259" key="1">
    <source>
        <dbReference type="Pfam" id="PF01935"/>
    </source>
</evidence>
<name>A0A0N0M2F2_9GAMM</name>
<proteinExistence type="predicted"/>
<dbReference type="GO" id="GO:0051301">
    <property type="term" value="P:cell division"/>
    <property type="evidence" value="ECO:0007669"/>
    <property type="project" value="UniProtKB-KW"/>
</dbReference>
<keyword evidence="3" id="KW-1185">Reference proteome</keyword>
<dbReference type="PANTHER" id="PTHR42957">
    <property type="entry name" value="HELICASE MJ1565-RELATED"/>
    <property type="match status" value="1"/>
</dbReference>
<keyword evidence="2" id="KW-0131">Cell cycle</keyword>
<comment type="caution">
    <text evidence="2">The sequence shown here is derived from an EMBL/GenBank/DDBJ whole genome shotgun (WGS) entry which is preliminary data.</text>
</comment>
<sequence length="1682" mass="190401">MSKKLYEDFLVEHFCQWATKGFEGESRFQFRSPDSDNSLKLYQAMLNKADTRVELKTNDINQTLPAITFGKTTLIPVVHSESAQGLSENFISHLRDLVSAQDGPLKDCALLVIHNSYLDTLINSARDLGKAGEVWHPSTIKKSLSELISSISGTDKVSQCLLDHRFKLIIEDGATMFGFTELYDALEDGVIQFSELGLFNDNTIVSWDDTDQIDKRLSQNHQLYGNISEIVEKYPQELVEKLGDLDLSEKFVSTHFADGQNWEELDFGAIIKERRDNKENLLSFESEIVTDIDFIARENKKERHLIIQMPADKTDFKIEASFVGGKIQKNELKLQHTKEQITLDVNNRSHKRSIAEISGTFDNKPLYFSVDFKREKPQERFKYRVLVIPQGAFYLDDLADSFLLVPRKQLITLQTNAGVLQIAEQGTPAKVTQSNQTFLVDQTQVVDFAQFANETDTLTFAVQSGSHVLNFEVDGAVSSDTLSLPLVLDTNLFNRLYNDNFNGLYNRAKEKVVIDGKDLNPTGMRKNLLNWEAKLQDERILATQTAGRPEVTLENIESAFPDLFVAYQSLFDYLDERKALISTCSWGTEFLGLANKVVECYLAQVDKLETKSLLSPQANMLVNIGIAEFDEQEYITPLHPLTLAYFSQLVTSASDENDNSFNTLPNATIKRLNAEGLLPFVWHATDGFAYNQAVADNRMWCKLVSNKKVALEYVRPLVRQKTSEFTKAFDVLFDKGGKETVYINSINNGNNTALFLGLVDYLKKKSPDEANRIHVNIYDKALQRTYFDDFADAPSYDELKELAELGSEKDKADAIADMLKNRITYSKFKLNAQEPTFNYAHISFVRNDTTVEPVPVDVLTEKTGVVCHGLLAGETAYQEQNTYFTTFGLNKLDVDSTATLKLSSQFNSLAKAAWCGQKYETSNGLGLKVAGQLSELLEGVYENSVWTVIIDPKVTLEFFKGQKDAVLIHYSDNFTNSANYDAITVTKRRDLYDQVLSQGIKGLIDEFNAFNGEWLLKMITSNDNDRKEKKSIIGAYKYVNCLLHQSDITWVPMSVAEMLRVAGNIGLKMSDSDFSRYSQNIKSGAISDDVLFVGFKGSNMYLLPLEVKIGKKRTHGKGIQQAKELKRYLVENLFGRDDLAGHLYRGLFIRQVLMQVDKFELYKVYESDYFNELQNHREWWLQGDYQVADLVDYPQGFMMAFFENADFAKEEYTVEDDILQIILPSANLNRFISTPLQTLLSNIKSSELCYIPEQYILEGEAVNKSSVTPIKPIEKVDSNAAKTVDEPIPKVAEEAAPNIVAKPNSTDSLKVLVGHVMQNNEPVYWEPTNTAKFMNTNSGIIGTMGTGKTQCTKSVVTQLYRNQHNNVDGKSIGILIFDYKSDYVDDKFIDATNGKKFNLHKLPYNPLSLFGDTPMLPVHTARGFSETMGKAFNLGQRQQLKLRRIIGEAYDLAGIDRANKSTWSKAAPTMADIWSLFLDSEPAEDSLYAALESICELEIFEDDTSKCMSLYDLVDGITVVELAGYPGEIQNLVVALTLDLFYSQMQKQGKPEVQGDFRQVTKLVLVDEADNFMSQNFPSLRKILKEGREYGVGVILSTQDITHFKTSENDYSAYILSWIVHRVAQIKTQDIKGIFNKDDKSEQELLMKNIRELEKHTSLYIDGEKQIKRIKDKAFWELLNDE</sequence>
<keyword evidence="2" id="KW-0132">Cell division</keyword>
<protein>
    <submittedName>
        <fullName evidence="2">Cell division protein FtsK</fullName>
    </submittedName>
</protein>
<organism evidence="2 3">
    <name type="scientific">Pseudoalteromonas porphyrae</name>
    <dbReference type="NCBI Taxonomy" id="187330"/>
    <lineage>
        <taxon>Bacteria</taxon>
        <taxon>Pseudomonadati</taxon>
        <taxon>Pseudomonadota</taxon>
        <taxon>Gammaproteobacteria</taxon>
        <taxon>Alteromonadales</taxon>
        <taxon>Pseudoalteromonadaceae</taxon>
        <taxon>Pseudoalteromonas</taxon>
    </lineage>
</organism>
<dbReference type="InterPro" id="IPR008571">
    <property type="entry name" value="HerA-like"/>
</dbReference>
<dbReference type="PATRIC" id="fig|187330.3.peg.217"/>
<dbReference type="InterPro" id="IPR002789">
    <property type="entry name" value="HerA_central"/>
</dbReference>
<dbReference type="InterPro" id="IPR017646">
    <property type="entry name" value="Dnd_assoc_2"/>
</dbReference>
<dbReference type="Pfam" id="PF01935">
    <property type="entry name" value="DUF87"/>
    <property type="match status" value="1"/>
</dbReference>
<dbReference type="SUPFAM" id="SSF52540">
    <property type="entry name" value="P-loop containing nucleoside triphosphate hydrolases"/>
    <property type="match status" value="1"/>
</dbReference>
<reference evidence="2 3" key="1">
    <citation type="submission" date="2015-08" db="EMBL/GenBank/DDBJ databases">
        <title>Draft Genome Sequence of Pseudoalteromonas porphyrae UCD-SED14.</title>
        <authorList>
            <person name="Coil D.A."/>
            <person name="Jospin G."/>
            <person name="Lee R.D."/>
            <person name="Eisen J.A."/>
        </authorList>
    </citation>
    <scope>NUCLEOTIDE SEQUENCE [LARGE SCALE GENOMIC DNA]</scope>
    <source>
        <strain evidence="2 3">UCD-SED14</strain>
    </source>
</reference>
<evidence type="ECO:0000313" key="2">
    <source>
        <dbReference type="EMBL" id="KPH65709.1"/>
    </source>
</evidence>
<dbReference type="PANTHER" id="PTHR42957:SF1">
    <property type="entry name" value="HELICASE MJ1565-RELATED"/>
    <property type="match status" value="1"/>
</dbReference>